<name>A0AAV9NRC8_9EURO</name>
<proteinExistence type="predicted"/>
<dbReference type="AlphaFoldDB" id="A0AAV9NRC8"/>
<accession>A0AAV9NRC8</accession>
<dbReference type="InterPro" id="IPR045114">
    <property type="entry name" value="Csn12-like"/>
</dbReference>
<dbReference type="GO" id="GO:0003723">
    <property type="term" value="F:RNA binding"/>
    <property type="evidence" value="ECO:0007669"/>
    <property type="project" value="InterPro"/>
</dbReference>
<evidence type="ECO:0000313" key="3">
    <source>
        <dbReference type="Proteomes" id="UP001358417"/>
    </source>
</evidence>
<comment type="caution">
    <text evidence="2">The sequence shown here is derived from an EMBL/GenBank/DDBJ whole genome shotgun (WGS) entry which is preliminary data.</text>
</comment>
<dbReference type="RefSeq" id="XP_064712091.1">
    <property type="nucleotide sequence ID" value="XM_064844231.1"/>
</dbReference>
<dbReference type="PANTHER" id="PTHR12732:SF8">
    <property type="entry name" value="NUCLEAR MRNA EXPORT PROTEIN THP1"/>
    <property type="match status" value="1"/>
</dbReference>
<dbReference type="SMART" id="SM00753">
    <property type="entry name" value="PAM"/>
    <property type="match status" value="1"/>
</dbReference>
<dbReference type="PANTHER" id="PTHR12732">
    <property type="entry name" value="UNCHARACTERIZED PROTEASOME COMPONENT REGION PCI-CONTAINING"/>
    <property type="match status" value="1"/>
</dbReference>
<dbReference type="GO" id="GO:0003690">
    <property type="term" value="F:double-stranded DNA binding"/>
    <property type="evidence" value="ECO:0007669"/>
    <property type="project" value="InterPro"/>
</dbReference>
<evidence type="ECO:0000256" key="1">
    <source>
        <dbReference type="SAM" id="MobiDB-lite"/>
    </source>
</evidence>
<feature type="region of interest" description="Disordered" evidence="1">
    <location>
        <begin position="157"/>
        <end position="177"/>
    </location>
</feature>
<feature type="region of interest" description="Disordered" evidence="1">
    <location>
        <begin position="442"/>
        <end position="461"/>
    </location>
</feature>
<reference evidence="2 3" key="1">
    <citation type="submission" date="2023-08" db="EMBL/GenBank/DDBJ databases">
        <title>Black Yeasts Isolated from many extreme environments.</title>
        <authorList>
            <person name="Coleine C."/>
            <person name="Stajich J.E."/>
            <person name="Selbmann L."/>
        </authorList>
    </citation>
    <scope>NUCLEOTIDE SEQUENCE [LARGE SCALE GENOMIC DNA]</scope>
    <source>
        <strain evidence="2 3">CCFEE 5792</strain>
    </source>
</reference>
<sequence>MARFGANKSILDSFLTEIVSSIRSKNGQRIAELIQLDFDSLPPERQKPYAELNAELNTQYPASSNDMQLVTRCKSVLSQDEFGSFSSPFSDSIVHYFRYLRDFTTANNRAKALKIRQLTSQCVTALGDSKYGVIMIPIVLSFSRVLAAVATNLDRNQSQQQQQQQQSAPAGSAVAGGDTPGSRFSFVEDAANVLRDAFIKCLAGSPGVPRTSRPSPPDDKRLGIYLTANSCLKLLTQCGKLRNAQQMFSSIDAQSPPLAFYPAAQRVTYLYHLGRYHFANSHFMRAIAALQAAYEQCHAQALKHRRAILIYLISANICVGRFPSPRTLLSRPEALDLAPYFVPLCSAIRSGDLGAFRHLLTLDDPDTTSTNTNTSARWFLRHAVLLQLQDRCEILVWRSLIRQVFRHAGYLGAEERKVPFLRLYLVQQAARWAVSRTRLENSNNANNASSSKDDDDESYTDPELADMDAAIHETGFDLSSGQYLDMDASSSSADLVDSPSALPTLHSYSQPSSHSQWPSMPEIESIVLSLIQQHLLRGFATHTNPRFAVPGAQKLGGPMKAGFPGVWAVISARLGSTTNGGGGDLVVPGWVEERSLRSSASGGGGGGGGVVRISGARMAGA</sequence>
<keyword evidence="3" id="KW-1185">Reference proteome</keyword>
<dbReference type="GeneID" id="89968823"/>
<dbReference type="EMBL" id="JAVRRD010000001">
    <property type="protein sequence ID" value="KAK5064767.1"/>
    <property type="molecule type" value="Genomic_DNA"/>
</dbReference>
<evidence type="ECO:0008006" key="4">
    <source>
        <dbReference type="Google" id="ProtNLM"/>
    </source>
</evidence>
<feature type="compositionally biased region" description="Low complexity" evidence="1">
    <location>
        <begin position="157"/>
        <end position="167"/>
    </location>
</feature>
<dbReference type="Proteomes" id="UP001358417">
    <property type="component" value="Unassembled WGS sequence"/>
</dbReference>
<evidence type="ECO:0000313" key="2">
    <source>
        <dbReference type="EMBL" id="KAK5064767.1"/>
    </source>
</evidence>
<protein>
    <recommendedName>
        <fullName evidence="4">PCI domain-containing protein</fullName>
    </recommendedName>
</protein>
<organism evidence="2 3">
    <name type="scientific">Exophiala bonariae</name>
    <dbReference type="NCBI Taxonomy" id="1690606"/>
    <lineage>
        <taxon>Eukaryota</taxon>
        <taxon>Fungi</taxon>
        <taxon>Dikarya</taxon>
        <taxon>Ascomycota</taxon>
        <taxon>Pezizomycotina</taxon>
        <taxon>Eurotiomycetes</taxon>
        <taxon>Chaetothyriomycetidae</taxon>
        <taxon>Chaetothyriales</taxon>
        <taxon>Herpotrichiellaceae</taxon>
        <taxon>Exophiala</taxon>
    </lineage>
</organism>
<gene>
    <name evidence="2" type="ORF">LTR84_000601</name>
</gene>